<evidence type="ECO:0000313" key="10">
    <source>
        <dbReference type="Proteomes" id="UP000033121"/>
    </source>
</evidence>
<dbReference type="RefSeq" id="WP_046368412.1">
    <property type="nucleotide sequence ID" value="NZ_BBWV01000001.1"/>
</dbReference>
<comment type="similarity">
    <text evidence="2">Belongs to the type IB topoisomerase family.</text>
</comment>
<dbReference type="Gene3D" id="3.30.66.10">
    <property type="entry name" value="DNA topoisomerase I domain"/>
    <property type="match status" value="1"/>
</dbReference>
<comment type="catalytic activity">
    <reaction evidence="1">
        <text>ATP-independent breakage of single-stranded DNA, followed by passage and rejoining.</text>
        <dbReference type="EC" id="5.6.2.1"/>
    </reaction>
</comment>
<keyword evidence="4" id="KW-0799">Topoisomerase</keyword>
<dbReference type="SUPFAM" id="SSF55869">
    <property type="entry name" value="DNA topoisomerase I domain"/>
    <property type="match status" value="1"/>
</dbReference>
<dbReference type="Proteomes" id="UP000033121">
    <property type="component" value="Unassembled WGS sequence"/>
</dbReference>
<comment type="caution">
    <text evidence="9">The sequence shown here is derived from an EMBL/GenBank/DDBJ whole genome shotgun (WGS) entry which is preliminary data.</text>
</comment>
<keyword evidence="10" id="KW-1185">Reference proteome</keyword>
<dbReference type="AlphaFoldDB" id="A0A0E9N0C0"/>
<dbReference type="EC" id="5.6.2.1" evidence="3"/>
<evidence type="ECO:0000256" key="6">
    <source>
        <dbReference type="ARBA" id="ARBA00023235"/>
    </source>
</evidence>
<dbReference type="PRINTS" id="PR00416">
    <property type="entry name" value="EUTPISMRASEI"/>
</dbReference>
<dbReference type="EMBL" id="BBWV01000001">
    <property type="protein sequence ID" value="GAO42815.1"/>
    <property type="molecule type" value="Genomic_DNA"/>
</dbReference>
<evidence type="ECO:0000256" key="4">
    <source>
        <dbReference type="ARBA" id="ARBA00023029"/>
    </source>
</evidence>
<name>A0A0E9N0C0_9BACT</name>
<evidence type="ECO:0000256" key="2">
    <source>
        <dbReference type="ARBA" id="ARBA00006645"/>
    </source>
</evidence>
<evidence type="ECO:0000313" key="9">
    <source>
        <dbReference type="EMBL" id="GAO42815.1"/>
    </source>
</evidence>
<feature type="domain" description="DNA topoisomerase IB N-terminal" evidence="8">
    <location>
        <begin position="46"/>
        <end position="93"/>
    </location>
</feature>
<dbReference type="GO" id="GO:0003677">
    <property type="term" value="F:DNA binding"/>
    <property type="evidence" value="ECO:0007669"/>
    <property type="project" value="UniProtKB-KW"/>
</dbReference>
<dbReference type="STRING" id="1220578.FPE01S_01_18330"/>
<feature type="domain" description="DNA topoisomerase I catalytic core eukaryotic-type" evidence="7">
    <location>
        <begin position="111"/>
        <end position="323"/>
    </location>
</feature>
<dbReference type="Pfam" id="PF21338">
    <property type="entry name" value="Top1B_N_bact"/>
    <property type="match status" value="1"/>
</dbReference>
<dbReference type="GO" id="GO:0006265">
    <property type="term" value="P:DNA topological change"/>
    <property type="evidence" value="ECO:0007669"/>
    <property type="project" value="InterPro"/>
</dbReference>
<dbReference type="Pfam" id="PF01028">
    <property type="entry name" value="Topoisom_I"/>
    <property type="match status" value="1"/>
</dbReference>
<dbReference type="InterPro" id="IPR011010">
    <property type="entry name" value="DNA_brk_join_enz"/>
</dbReference>
<dbReference type="PROSITE" id="PS52038">
    <property type="entry name" value="TOPO_IB_2"/>
    <property type="match status" value="1"/>
</dbReference>
<proteinExistence type="inferred from homology"/>
<dbReference type="OrthoDB" id="9778962at2"/>
<gene>
    <name evidence="9" type="ORF">FPE01S_01_18330</name>
</gene>
<dbReference type="InterPro" id="IPR035447">
    <property type="entry name" value="DNA_topo_I_N_sf"/>
</dbReference>
<dbReference type="InterPro" id="IPR013500">
    <property type="entry name" value="TopoI_cat_euk"/>
</dbReference>
<dbReference type="Gene3D" id="1.10.132.120">
    <property type="match status" value="1"/>
</dbReference>
<accession>A0A0E9N0C0</accession>
<evidence type="ECO:0000259" key="8">
    <source>
        <dbReference type="Pfam" id="PF21338"/>
    </source>
</evidence>
<dbReference type="Gene3D" id="3.90.15.10">
    <property type="entry name" value="Topoisomerase I, Chain A, domain 3"/>
    <property type="match status" value="1"/>
</dbReference>
<protein>
    <recommendedName>
        <fullName evidence="3">DNA topoisomerase</fullName>
        <ecNumber evidence="3">5.6.2.1</ecNumber>
    </recommendedName>
</protein>
<keyword evidence="6 9" id="KW-0413">Isomerase</keyword>
<keyword evidence="5" id="KW-0238">DNA-binding</keyword>
<dbReference type="GO" id="GO:0003917">
    <property type="term" value="F:DNA topoisomerase type I (single strand cut, ATP-independent) activity"/>
    <property type="evidence" value="ECO:0007669"/>
    <property type="project" value="UniProtKB-EC"/>
</dbReference>
<evidence type="ECO:0000256" key="1">
    <source>
        <dbReference type="ARBA" id="ARBA00000213"/>
    </source>
</evidence>
<dbReference type="InterPro" id="IPR014711">
    <property type="entry name" value="TopoI_cat_a-hlx-sub_euk"/>
</dbReference>
<sequence>MEVLPRLQHRKWAKLHTDTIAAAKAIQLVYVKDNTDGIRRQRTGKGFSYRYKDAAIRDKDILQRIRQLAIPPAWENVWICWLPNGHIQATGIDARKRKQYRYHPQWNDLRRETKFHHLLEFGKCLPQLRLQVEKDLAKKEQTEDKVIAAVISLMERTYIRIGNGQYEKDNGSYGLSTMKDQHVAVNGNTIRFAFKGKKGIFHDVTIRNRQLAKIVKACRDIPGRELFQYYNEAGERCAVDSGAVNRYIKQFGGEPFSAKDFRTWAGSLGMLRAFRAMDEAILQKEKKSNVLNALDQVSTLLGNTRTVCKKYYVHPAIIEKYESDALSGYLDSLDNIEKNDGKAGLTPEEQILMRLLTAVRQ</sequence>
<evidence type="ECO:0000259" key="7">
    <source>
        <dbReference type="Pfam" id="PF01028"/>
    </source>
</evidence>
<evidence type="ECO:0000256" key="5">
    <source>
        <dbReference type="ARBA" id="ARBA00023125"/>
    </source>
</evidence>
<dbReference type="SUPFAM" id="SSF56349">
    <property type="entry name" value="DNA breaking-rejoining enzymes"/>
    <property type="match status" value="1"/>
</dbReference>
<evidence type="ECO:0000256" key="3">
    <source>
        <dbReference type="ARBA" id="ARBA00012891"/>
    </source>
</evidence>
<organism evidence="9 10">
    <name type="scientific">Flavihumibacter petaseus NBRC 106054</name>
    <dbReference type="NCBI Taxonomy" id="1220578"/>
    <lineage>
        <taxon>Bacteria</taxon>
        <taxon>Pseudomonadati</taxon>
        <taxon>Bacteroidota</taxon>
        <taxon>Chitinophagia</taxon>
        <taxon>Chitinophagales</taxon>
        <taxon>Chitinophagaceae</taxon>
        <taxon>Flavihumibacter</taxon>
    </lineage>
</organism>
<reference evidence="9 10" key="1">
    <citation type="submission" date="2015-04" db="EMBL/GenBank/DDBJ databases">
        <title>Whole genome shotgun sequence of Flavihumibacter petaseus NBRC 106054.</title>
        <authorList>
            <person name="Miyazawa S."/>
            <person name="Hosoyama A."/>
            <person name="Hashimoto M."/>
            <person name="Noguchi M."/>
            <person name="Tsuchikane K."/>
            <person name="Ohji S."/>
            <person name="Yamazoe A."/>
            <person name="Ichikawa N."/>
            <person name="Kimura A."/>
            <person name="Fujita N."/>
        </authorList>
    </citation>
    <scope>NUCLEOTIDE SEQUENCE [LARGE SCALE GENOMIC DNA]</scope>
    <source>
        <strain evidence="9 10">NBRC 106054</strain>
    </source>
</reference>
<dbReference type="InterPro" id="IPR049331">
    <property type="entry name" value="Top1B_N_bact"/>
</dbReference>
<dbReference type="InterPro" id="IPR001631">
    <property type="entry name" value="TopoI"/>
</dbReference>